<feature type="transmembrane region" description="Helical" evidence="1">
    <location>
        <begin position="115"/>
        <end position="134"/>
    </location>
</feature>
<evidence type="ECO:0000313" key="2">
    <source>
        <dbReference type="EMBL" id="MFD1798487.1"/>
    </source>
</evidence>
<feature type="transmembrane region" description="Helical" evidence="1">
    <location>
        <begin position="82"/>
        <end position="103"/>
    </location>
</feature>
<evidence type="ECO:0000256" key="1">
    <source>
        <dbReference type="SAM" id="Phobius"/>
    </source>
</evidence>
<keyword evidence="1" id="KW-0812">Transmembrane</keyword>
<feature type="transmembrane region" description="Helical" evidence="1">
    <location>
        <begin position="49"/>
        <end position="70"/>
    </location>
</feature>
<keyword evidence="1" id="KW-1133">Transmembrane helix</keyword>
<evidence type="ECO:0000313" key="3">
    <source>
        <dbReference type="Proteomes" id="UP001597285"/>
    </source>
</evidence>
<accession>A0ABW4NNK0</accession>
<organism evidence="2 3">
    <name type="scientific">Carnobacterium antarcticum</name>
    <dbReference type="NCBI Taxonomy" id="2126436"/>
    <lineage>
        <taxon>Bacteria</taxon>
        <taxon>Bacillati</taxon>
        <taxon>Bacillota</taxon>
        <taxon>Bacilli</taxon>
        <taxon>Lactobacillales</taxon>
        <taxon>Carnobacteriaceae</taxon>
        <taxon>Carnobacterium</taxon>
    </lineage>
</organism>
<sequence>MKKYDKYQKFIRYKYGYYSFNLLISLFLFNYFLGLIFNFQWAATKELEVIIIMFVVVLFFVNISVYQNAYFRKGENKKSYSWLFLIVGLFSLYTAFQTFLISPEEIIIDGKLGRGVIQLFSGLIFISVPLTYFIRVRIDKKMENKEQ</sequence>
<proteinExistence type="predicted"/>
<reference evidence="3" key="1">
    <citation type="journal article" date="2019" name="Int. J. Syst. Evol. Microbiol.">
        <title>The Global Catalogue of Microorganisms (GCM) 10K type strain sequencing project: providing services to taxonomists for standard genome sequencing and annotation.</title>
        <authorList>
            <consortium name="The Broad Institute Genomics Platform"/>
            <consortium name="The Broad Institute Genome Sequencing Center for Infectious Disease"/>
            <person name="Wu L."/>
            <person name="Ma J."/>
        </authorList>
    </citation>
    <scope>NUCLEOTIDE SEQUENCE [LARGE SCALE GENOMIC DNA]</scope>
    <source>
        <strain evidence="3">KCTC 42143</strain>
    </source>
</reference>
<dbReference type="RefSeq" id="WP_058919680.1">
    <property type="nucleotide sequence ID" value="NZ_JBHSQC010000024.1"/>
</dbReference>
<keyword evidence="3" id="KW-1185">Reference proteome</keyword>
<dbReference type="EMBL" id="JBHUFF010000005">
    <property type="protein sequence ID" value="MFD1798487.1"/>
    <property type="molecule type" value="Genomic_DNA"/>
</dbReference>
<protein>
    <submittedName>
        <fullName evidence="2">Uncharacterized protein</fullName>
    </submittedName>
</protein>
<feature type="transmembrane region" description="Helical" evidence="1">
    <location>
        <begin position="20"/>
        <end position="43"/>
    </location>
</feature>
<dbReference type="Proteomes" id="UP001597285">
    <property type="component" value="Unassembled WGS sequence"/>
</dbReference>
<comment type="caution">
    <text evidence="2">The sequence shown here is derived from an EMBL/GenBank/DDBJ whole genome shotgun (WGS) entry which is preliminary data.</text>
</comment>
<gene>
    <name evidence="2" type="ORF">ACFSBK_01250</name>
</gene>
<keyword evidence="1" id="KW-0472">Membrane</keyword>
<name>A0ABW4NNK0_9LACT</name>